<dbReference type="Proteomes" id="UP000030421">
    <property type="component" value="Unassembled WGS sequence"/>
</dbReference>
<evidence type="ECO:0000313" key="2">
    <source>
        <dbReference type="Proteomes" id="UP000030421"/>
    </source>
</evidence>
<dbReference type="EMBL" id="JRWR01000003">
    <property type="protein sequence ID" value="KHD25972.1"/>
    <property type="molecule type" value="Genomic_DNA"/>
</dbReference>
<evidence type="ECO:0000313" key="1">
    <source>
        <dbReference type="EMBL" id="KHD25972.1"/>
    </source>
</evidence>
<protein>
    <submittedName>
        <fullName evidence="1">ABC transporter ATPase</fullName>
    </submittedName>
</protein>
<gene>
    <name evidence="1" type="ORF">NM09_04280</name>
</gene>
<comment type="caution">
    <text evidence="1">The sequence shown here is derived from an EMBL/GenBank/DDBJ whole genome shotgun (WGS) entry which is preliminary data.</text>
</comment>
<proteinExistence type="predicted"/>
<organism evidence="1 2">
    <name type="scientific">Vibrio caribbeanicus</name>
    <dbReference type="NCBI Taxonomy" id="701175"/>
    <lineage>
        <taxon>Bacteria</taxon>
        <taxon>Pseudomonadati</taxon>
        <taxon>Pseudomonadota</taxon>
        <taxon>Gammaproteobacteria</taxon>
        <taxon>Vibrionales</taxon>
        <taxon>Vibrionaceae</taxon>
        <taxon>Vibrio</taxon>
    </lineage>
</organism>
<name>A0ACC4P017_9VIBR</name>
<reference evidence="1" key="1">
    <citation type="submission" date="2014-10" db="EMBL/GenBank/DDBJ databases">
        <title>Genome sequencing of Vibrio caribbeanicus T14.</title>
        <authorList>
            <person name="Chan K.-G."/>
            <person name="Mohamad N.I."/>
        </authorList>
    </citation>
    <scope>NUCLEOTIDE SEQUENCE</scope>
    <source>
        <strain evidence="1">T14</strain>
    </source>
</reference>
<keyword evidence="2" id="KW-1185">Reference proteome</keyword>
<accession>A0ACC4P017</accession>
<sequence length="408" mass="45353">MTKPLIEISGLYKVFGPKPASVMERVKRGDSKDQVLADTGHTVGLKEIDLKINKGEIFVIMGLSGSGKSTLIRHFNRLIDPTEGKILVEGTDVMQLNQKDLEQFRRKKMSMVFQRFGLLPHRTVVDNVAYGLEIQGLSKQERTDKAFQWLDTVGLKGYENQYPSQLSGGQQQRVGLARALCTDAEILLMDEAFSALDPLIRSEMQDQLIELQEKLHKTIVFITHDLDEALRLGDRIAILKDGLLVQQGTPDEILLNPADDYVEAFVKDVNRARALTVETVMNPPASRITANTIQEAIAQMKGIKQDYAYHVTDEGYQGVLTKEGLLDAAKQTSTEEIGNEIYEEVPAISPDSAIEEVLMESISSDYSLPVVDDEGNLQGELERSAVAEIFADNVEGENRPDPKLHKAS</sequence>